<evidence type="ECO:0000313" key="1">
    <source>
        <dbReference type="EMBL" id="KIE05635.1"/>
    </source>
</evidence>
<dbReference type="RefSeq" id="WP_053332555.1">
    <property type="nucleotide sequence ID" value="NZ_JSWE01000092.1"/>
</dbReference>
<evidence type="ECO:0000313" key="2">
    <source>
        <dbReference type="Proteomes" id="UP000031258"/>
    </source>
</evidence>
<gene>
    <name evidence="1" type="ORF">NF27_DP01790</name>
</gene>
<organism evidence="1 2">
    <name type="scientific">Candidatus Jidaibacter acanthamoebae</name>
    <dbReference type="NCBI Taxonomy" id="86105"/>
    <lineage>
        <taxon>Bacteria</taxon>
        <taxon>Pseudomonadati</taxon>
        <taxon>Pseudomonadota</taxon>
        <taxon>Alphaproteobacteria</taxon>
        <taxon>Rickettsiales</taxon>
        <taxon>Candidatus Midichloriaceae</taxon>
        <taxon>Candidatus Jidaibacter</taxon>
    </lineage>
</organism>
<name>A0A0C1R012_9RICK</name>
<dbReference type="OrthoDB" id="9826532at2"/>
<accession>A0A0C1R012</accession>
<dbReference type="Proteomes" id="UP000031258">
    <property type="component" value="Unassembled WGS sequence"/>
</dbReference>
<dbReference type="AlphaFoldDB" id="A0A0C1R012"/>
<reference evidence="1 2" key="1">
    <citation type="submission" date="2014-11" db="EMBL/GenBank/DDBJ databases">
        <title>A Rickettsiales Symbiont of Amoebae With Ancient Features.</title>
        <authorList>
            <person name="Schulz F."/>
            <person name="Martijn J."/>
            <person name="Wascher F."/>
            <person name="Kostanjsek R."/>
            <person name="Ettema T.J."/>
            <person name="Horn M."/>
        </authorList>
    </citation>
    <scope>NUCLEOTIDE SEQUENCE [LARGE SCALE GENOMIC DNA]</scope>
    <source>
        <strain evidence="1 2">UWC36</strain>
    </source>
</reference>
<keyword evidence="2" id="KW-1185">Reference proteome</keyword>
<comment type="caution">
    <text evidence="1">The sequence shown here is derived from an EMBL/GenBank/DDBJ whole genome shotgun (WGS) entry which is preliminary data.</text>
</comment>
<protein>
    <submittedName>
        <fullName evidence="1">Uncharacterized protein</fullName>
    </submittedName>
</protein>
<sequence length="141" mass="16480">MRSEHFTKFFIFIALWLNIGFAQDCPYPIGSHLPELKLETNYLKVPQEKDMVHENASDLINTKAKLKETKNPSMFEEEGSNLYLIFEEQKNLCPNNKIMAEEYEKTQHFKKHPTDYAKEKNSAFKMPCPTIGFKIDLDTSK</sequence>
<dbReference type="STRING" id="86105.NF27_DP01790"/>
<proteinExistence type="predicted"/>
<dbReference type="EMBL" id="JSWE01000092">
    <property type="protein sequence ID" value="KIE05635.1"/>
    <property type="molecule type" value="Genomic_DNA"/>
</dbReference>